<evidence type="ECO:0000313" key="10">
    <source>
        <dbReference type="EMBL" id="KAF9328408.1"/>
    </source>
</evidence>
<comment type="domain">
    <text evidence="9">The histidine box domains are involved in binding the catalytic metal ions.</text>
</comment>
<dbReference type="AlphaFoldDB" id="A0A9P5VJM5"/>
<keyword evidence="5" id="KW-1133">Transmembrane helix</keyword>
<keyword evidence="8" id="KW-0472">Membrane</keyword>
<evidence type="ECO:0000256" key="4">
    <source>
        <dbReference type="ARBA" id="ARBA00022832"/>
    </source>
</evidence>
<dbReference type="GO" id="GO:0016020">
    <property type="term" value="C:membrane"/>
    <property type="evidence" value="ECO:0007669"/>
    <property type="project" value="UniProtKB-SubCell"/>
</dbReference>
<keyword evidence="4" id="KW-0276">Fatty acid metabolism</keyword>
<evidence type="ECO:0000256" key="8">
    <source>
        <dbReference type="ARBA" id="ARBA00023136"/>
    </source>
</evidence>
<keyword evidence="7" id="KW-0443">Lipid metabolism</keyword>
<evidence type="ECO:0000256" key="3">
    <source>
        <dbReference type="ARBA" id="ARBA00022692"/>
    </source>
</evidence>
<protein>
    <submittedName>
        <fullName evidence="10">Uncharacterized protein</fullName>
    </submittedName>
</protein>
<evidence type="ECO:0000256" key="5">
    <source>
        <dbReference type="ARBA" id="ARBA00022989"/>
    </source>
</evidence>
<accession>A0A9P5VJM5</accession>
<comment type="subcellular location">
    <subcellularLocation>
        <location evidence="1">Membrane</location>
        <topology evidence="1">Multi-pass membrane protein</topology>
    </subcellularLocation>
</comment>
<dbReference type="PRINTS" id="PR00075">
    <property type="entry name" value="FACDDSATRASE"/>
</dbReference>
<gene>
    <name evidence="10" type="ORF">BG006_008397</name>
</gene>
<proteinExistence type="inferred from homology"/>
<comment type="similarity">
    <text evidence="2 9">Belongs to the fatty acid desaturase type 1 family.</text>
</comment>
<dbReference type="GO" id="GO:0016717">
    <property type="term" value="F:oxidoreductase activity, acting on paired donors, with oxidation of a pair of donors resulting in the reduction of molecular oxygen to two molecules of water"/>
    <property type="evidence" value="ECO:0007669"/>
    <property type="project" value="InterPro"/>
</dbReference>
<dbReference type="GO" id="GO:0006633">
    <property type="term" value="P:fatty acid biosynthetic process"/>
    <property type="evidence" value="ECO:0007669"/>
    <property type="project" value="UniProtKB-KW"/>
</dbReference>
<feature type="non-terminal residue" evidence="10">
    <location>
        <position position="76"/>
    </location>
</feature>
<evidence type="ECO:0000256" key="6">
    <source>
        <dbReference type="ARBA" id="ARBA00023002"/>
    </source>
</evidence>
<dbReference type="Proteomes" id="UP000696485">
    <property type="component" value="Unassembled WGS sequence"/>
</dbReference>
<name>A0A9P5VJM5_9FUNG</name>
<keyword evidence="9" id="KW-0275">Fatty acid biosynthesis</keyword>
<evidence type="ECO:0000256" key="2">
    <source>
        <dbReference type="ARBA" id="ARBA00009295"/>
    </source>
</evidence>
<organism evidence="10 11">
    <name type="scientific">Podila minutissima</name>
    <dbReference type="NCBI Taxonomy" id="64525"/>
    <lineage>
        <taxon>Eukaryota</taxon>
        <taxon>Fungi</taxon>
        <taxon>Fungi incertae sedis</taxon>
        <taxon>Mucoromycota</taxon>
        <taxon>Mortierellomycotina</taxon>
        <taxon>Mortierellomycetes</taxon>
        <taxon>Mortierellales</taxon>
        <taxon>Mortierellaceae</taxon>
        <taxon>Podila</taxon>
    </lineage>
</organism>
<evidence type="ECO:0000256" key="1">
    <source>
        <dbReference type="ARBA" id="ARBA00004141"/>
    </source>
</evidence>
<sequence length="76" mass="8639">MTETRRDPLEHVKIPPLIGEKITLSNWHTFLDWKHVIGLGLTPLLAFYGLLTTEIQTKTLIWAIVYYFATGLGITA</sequence>
<dbReference type="EMBL" id="JAAAUY010000567">
    <property type="protein sequence ID" value="KAF9328408.1"/>
    <property type="molecule type" value="Genomic_DNA"/>
</dbReference>
<reference evidence="10" key="1">
    <citation type="journal article" date="2020" name="Fungal Divers.">
        <title>Resolving the Mortierellaceae phylogeny through synthesis of multi-gene phylogenetics and phylogenomics.</title>
        <authorList>
            <person name="Vandepol N."/>
            <person name="Liber J."/>
            <person name="Desiro A."/>
            <person name="Na H."/>
            <person name="Kennedy M."/>
            <person name="Barry K."/>
            <person name="Grigoriev I.V."/>
            <person name="Miller A.N."/>
            <person name="O'Donnell K."/>
            <person name="Stajich J.E."/>
            <person name="Bonito G."/>
        </authorList>
    </citation>
    <scope>NUCLEOTIDE SEQUENCE</scope>
    <source>
        <strain evidence="10">NVP1</strain>
    </source>
</reference>
<keyword evidence="9" id="KW-0444">Lipid biosynthesis</keyword>
<comment type="cofactor">
    <cofactor evidence="9">
        <name>Fe(2+)</name>
        <dbReference type="ChEBI" id="CHEBI:29033"/>
    </cofactor>
</comment>
<keyword evidence="11" id="KW-1185">Reference proteome</keyword>
<comment type="caution">
    <text evidence="10">The sequence shown here is derived from an EMBL/GenBank/DDBJ whole genome shotgun (WGS) entry which is preliminary data.</text>
</comment>
<keyword evidence="6 9" id="KW-0560">Oxidoreductase</keyword>
<evidence type="ECO:0000256" key="7">
    <source>
        <dbReference type="ARBA" id="ARBA00023098"/>
    </source>
</evidence>
<evidence type="ECO:0000256" key="9">
    <source>
        <dbReference type="RuleBase" id="RU000581"/>
    </source>
</evidence>
<keyword evidence="3 9" id="KW-0812">Transmembrane</keyword>
<evidence type="ECO:0000313" key="11">
    <source>
        <dbReference type="Proteomes" id="UP000696485"/>
    </source>
</evidence>
<dbReference type="InterPro" id="IPR015876">
    <property type="entry name" value="Acyl-CoA_DS"/>
</dbReference>